<dbReference type="SUPFAM" id="SSF57625">
    <property type="entry name" value="Invertebrate chitin-binding proteins"/>
    <property type="match status" value="1"/>
</dbReference>
<gene>
    <name evidence="3" type="ORF">g.2906</name>
</gene>
<name>A0A1B6GB85_9HEMI</name>
<protein>
    <recommendedName>
        <fullName evidence="2">Chitin-binding type-2 domain-containing protein</fullName>
    </recommendedName>
</protein>
<dbReference type="InterPro" id="IPR036508">
    <property type="entry name" value="Chitin-bd_dom_sf"/>
</dbReference>
<feature type="domain" description="Chitin-binding type-2" evidence="2">
    <location>
        <begin position="15"/>
        <end position="71"/>
    </location>
</feature>
<dbReference type="Pfam" id="PF01607">
    <property type="entry name" value="CBM_14"/>
    <property type="match status" value="1"/>
</dbReference>
<organism evidence="3">
    <name type="scientific">Cuerna arida</name>
    <dbReference type="NCBI Taxonomy" id="1464854"/>
    <lineage>
        <taxon>Eukaryota</taxon>
        <taxon>Metazoa</taxon>
        <taxon>Ecdysozoa</taxon>
        <taxon>Arthropoda</taxon>
        <taxon>Hexapoda</taxon>
        <taxon>Insecta</taxon>
        <taxon>Pterygota</taxon>
        <taxon>Neoptera</taxon>
        <taxon>Paraneoptera</taxon>
        <taxon>Hemiptera</taxon>
        <taxon>Auchenorrhyncha</taxon>
        <taxon>Membracoidea</taxon>
        <taxon>Cicadellidae</taxon>
        <taxon>Cicadellinae</taxon>
        <taxon>Proconiini</taxon>
        <taxon>Cuerna</taxon>
    </lineage>
</organism>
<dbReference type="PROSITE" id="PS50940">
    <property type="entry name" value="CHIT_BIND_II"/>
    <property type="match status" value="1"/>
</dbReference>
<dbReference type="GO" id="GO:0005576">
    <property type="term" value="C:extracellular region"/>
    <property type="evidence" value="ECO:0007669"/>
    <property type="project" value="InterPro"/>
</dbReference>
<dbReference type="AlphaFoldDB" id="A0A1B6GB85"/>
<evidence type="ECO:0000259" key="2">
    <source>
        <dbReference type="PROSITE" id="PS50940"/>
    </source>
</evidence>
<dbReference type="SMART" id="SM00494">
    <property type="entry name" value="ChtBD2"/>
    <property type="match status" value="1"/>
</dbReference>
<feature type="compositionally biased region" description="Basic and acidic residues" evidence="1">
    <location>
        <begin position="280"/>
        <end position="293"/>
    </location>
</feature>
<proteinExistence type="predicted"/>
<dbReference type="PROSITE" id="PS00213">
    <property type="entry name" value="LIPOCALIN"/>
    <property type="match status" value="1"/>
</dbReference>
<accession>A0A1B6GB85</accession>
<dbReference type="InterPro" id="IPR022272">
    <property type="entry name" value="Lipocalin_CS"/>
</dbReference>
<dbReference type="EMBL" id="GECZ01010093">
    <property type="protein sequence ID" value="JAS59676.1"/>
    <property type="molecule type" value="Transcribed_RNA"/>
</dbReference>
<dbReference type="Gene3D" id="2.170.140.10">
    <property type="entry name" value="Chitin binding domain"/>
    <property type="match status" value="1"/>
</dbReference>
<evidence type="ECO:0000256" key="1">
    <source>
        <dbReference type="SAM" id="MobiDB-lite"/>
    </source>
</evidence>
<feature type="non-terminal residue" evidence="3">
    <location>
        <position position="1"/>
    </location>
</feature>
<reference evidence="3" key="1">
    <citation type="submission" date="2015-11" db="EMBL/GenBank/DDBJ databases">
        <title>De novo transcriptome assembly of four potential Pierce s Disease insect vectors from Arizona vineyards.</title>
        <authorList>
            <person name="Tassone E.E."/>
        </authorList>
    </citation>
    <scope>NUCLEOTIDE SEQUENCE</scope>
</reference>
<sequence length="304" mass="35191">LVWNIIMAVSTTSKTYTCPHEDGLFYATNEDCNFYYKCKNKILHTGICFPWQKFDVHTVTCRKIKEVDCNSEYAGVWRAIYEKVPEPNNNVTNKVPGEEMLQKEKTFQGNKIIENKNSIWNEANRIRNIPKQENIEWEINKIIYKQIFKYLIHVKIRNNSIILKNNRDTENKLLRKTQININKTLLGNHLKDQFVSFFGGKEISNLHKPFSEVQKEIDGSHGTVNSEVTASKAELHSSTDIKQQQLPAGYWYWCGSGRYIFTTNIGEGSTICLNLQDPESTDREDSTQHEEGTGHTYIGSNIYH</sequence>
<evidence type="ECO:0000313" key="3">
    <source>
        <dbReference type="EMBL" id="JAS59676.1"/>
    </source>
</evidence>
<feature type="region of interest" description="Disordered" evidence="1">
    <location>
        <begin position="276"/>
        <end position="304"/>
    </location>
</feature>
<dbReference type="GO" id="GO:0008061">
    <property type="term" value="F:chitin binding"/>
    <property type="evidence" value="ECO:0007669"/>
    <property type="project" value="InterPro"/>
</dbReference>
<dbReference type="InterPro" id="IPR002557">
    <property type="entry name" value="Chitin-bd_dom"/>
</dbReference>